<evidence type="ECO:0000256" key="7">
    <source>
        <dbReference type="ARBA" id="ARBA00023277"/>
    </source>
</evidence>
<dbReference type="EMBL" id="KV426111">
    <property type="protein sequence ID" value="KZV87960.1"/>
    <property type="molecule type" value="Genomic_DNA"/>
</dbReference>
<keyword evidence="5 10" id="KW-0732">Signal</keyword>
<keyword evidence="7" id="KW-0119">Carbohydrate metabolism</keyword>
<protein>
    <recommendedName>
        <fullName evidence="10">Endo-chitosanase</fullName>
        <ecNumber evidence="10">3.2.1.132</ecNumber>
    </recommendedName>
</protein>
<evidence type="ECO:0000256" key="6">
    <source>
        <dbReference type="ARBA" id="ARBA00022801"/>
    </source>
</evidence>
<accession>A0A165GDI7</accession>
<dbReference type="GO" id="GO:0016977">
    <property type="term" value="F:chitosanase activity"/>
    <property type="evidence" value="ECO:0007669"/>
    <property type="project" value="UniProtKB-EC"/>
</dbReference>
<dbReference type="PANTHER" id="PTHR42061:SF4">
    <property type="entry name" value="ENDO-CHITOSANASE"/>
    <property type="match status" value="1"/>
</dbReference>
<evidence type="ECO:0000313" key="11">
    <source>
        <dbReference type="EMBL" id="KZV87960.1"/>
    </source>
</evidence>
<reference evidence="12 13" key="1">
    <citation type="journal article" date="2016" name="Mol. Biol. Evol.">
        <title>Comparative Genomics of Early-Diverging Mushroom-Forming Fungi Provides Insights into the Origins of Lignocellulose Decay Capabilities.</title>
        <authorList>
            <person name="Nagy L.G."/>
            <person name="Riley R."/>
            <person name="Tritt A."/>
            <person name="Adam C."/>
            <person name="Daum C."/>
            <person name="Floudas D."/>
            <person name="Sun H."/>
            <person name="Yadav J.S."/>
            <person name="Pangilinan J."/>
            <person name="Larsson K.H."/>
            <person name="Matsuura K."/>
            <person name="Barry K."/>
            <person name="Labutti K."/>
            <person name="Kuo R."/>
            <person name="Ohm R.A."/>
            <person name="Bhattacharya S.S."/>
            <person name="Shirouzu T."/>
            <person name="Yoshinaga Y."/>
            <person name="Martin F.M."/>
            <person name="Grigoriev I.V."/>
            <person name="Hibbett D.S."/>
        </authorList>
    </citation>
    <scope>NUCLEOTIDE SEQUENCE [LARGE SCALE GENOMIC DNA]</scope>
    <source>
        <strain evidence="12 13">HHB12029</strain>
    </source>
</reference>
<keyword evidence="4" id="KW-0964">Secreted</keyword>
<evidence type="ECO:0000256" key="8">
    <source>
        <dbReference type="ARBA" id="ARBA00023295"/>
    </source>
</evidence>
<dbReference type="Proteomes" id="UP000077266">
    <property type="component" value="Unassembled WGS sequence"/>
</dbReference>
<dbReference type="GO" id="GO:0005576">
    <property type="term" value="C:extracellular region"/>
    <property type="evidence" value="ECO:0007669"/>
    <property type="project" value="UniProtKB-SubCell"/>
</dbReference>
<evidence type="ECO:0000256" key="10">
    <source>
        <dbReference type="RuleBase" id="RU361208"/>
    </source>
</evidence>
<feature type="chain" id="PRO_5008191773" description="Endo-chitosanase" evidence="10">
    <location>
        <begin position="20"/>
        <end position="298"/>
    </location>
</feature>
<proteinExistence type="inferred from homology"/>
<keyword evidence="13" id="KW-1185">Reference proteome</keyword>
<dbReference type="PANTHER" id="PTHR42061">
    <property type="entry name" value="ENDO-CHITOSANASE"/>
    <property type="match status" value="1"/>
</dbReference>
<keyword evidence="8 10" id="KW-0326">Glycosidase</keyword>
<comment type="subcellular location">
    <subcellularLocation>
        <location evidence="2 10">Secreted</location>
    </subcellularLocation>
</comment>
<gene>
    <name evidence="12" type="ORF">EXIGLDRAFT_837880</name>
    <name evidence="11" type="ORF">EXIGLDRAFT_839608</name>
</gene>
<comment type="function">
    <text evidence="10">Chitosanase catalyzing the endo-type cleavage of chitosan, the deacylated form of chitin. Chitosanase may be crucial in the degradation of the deacetylated portion of chitin in the fungal cell wall.</text>
</comment>
<dbReference type="Pfam" id="PF07335">
    <property type="entry name" value="Glyco_hydro_75"/>
    <property type="match status" value="1"/>
</dbReference>
<dbReference type="STRING" id="1314781.A0A165GDI7"/>
<dbReference type="GO" id="GO:0000272">
    <property type="term" value="P:polysaccharide catabolic process"/>
    <property type="evidence" value="ECO:0007669"/>
    <property type="project" value="UniProtKB-KW"/>
</dbReference>
<name>A0A165GDI7_EXIGL</name>
<dbReference type="EC" id="3.2.1.132" evidence="10"/>
<dbReference type="InterPro" id="IPR009939">
    <property type="entry name" value="Chitosanase_fungal"/>
</dbReference>
<comment type="similarity">
    <text evidence="3 10">Belongs to the glycosyl hydrolase 75 family.</text>
</comment>
<evidence type="ECO:0000256" key="9">
    <source>
        <dbReference type="ARBA" id="ARBA00023326"/>
    </source>
</evidence>
<organism evidence="12 13">
    <name type="scientific">Exidia glandulosa HHB12029</name>
    <dbReference type="NCBI Taxonomy" id="1314781"/>
    <lineage>
        <taxon>Eukaryota</taxon>
        <taxon>Fungi</taxon>
        <taxon>Dikarya</taxon>
        <taxon>Basidiomycota</taxon>
        <taxon>Agaricomycotina</taxon>
        <taxon>Agaricomycetes</taxon>
        <taxon>Auriculariales</taxon>
        <taxon>Exidiaceae</taxon>
        <taxon>Exidia</taxon>
    </lineage>
</organism>
<evidence type="ECO:0000256" key="3">
    <source>
        <dbReference type="ARBA" id="ARBA00007799"/>
    </source>
</evidence>
<evidence type="ECO:0000256" key="5">
    <source>
        <dbReference type="ARBA" id="ARBA00022729"/>
    </source>
</evidence>
<dbReference type="EMBL" id="KV426051">
    <property type="protein sequence ID" value="KZV90361.1"/>
    <property type="molecule type" value="Genomic_DNA"/>
</dbReference>
<keyword evidence="9 10" id="KW-0624">Polysaccharide degradation</keyword>
<sequence>MGLLSQLSAGALVLASCHAATLDKRAAAFQADSSINVAGILAAAKSSLSAGKNVLATFPAWDGGPSVKIQGDWLNLTGVSAFHYLADMDVDCDGVDFNCPHNPDGQSDTSFGHLSAKQVPFYVIPVSFSEQQQNAGRLKPNAVGAIICNGNMYYGIFGDEDGDDPEVIGEASLLMAQTCFPNDGLDGGTGHEVVDVEYVIFGTKVPSGVGDQTINIATLKTLGDQQAKLLQTALGLGGSGGGTTPPPTKSDKCQSDDDCPGSNVCCSFASISNICIAQNSCSNSKCSSSGVTGSCDGG</sequence>
<dbReference type="AlphaFoldDB" id="A0A165GDI7"/>
<evidence type="ECO:0000256" key="1">
    <source>
        <dbReference type="ARBA" id="ARBA00000405"/>
    </source>
</evidence>
<evidence type="ECO:0000256" key="2">
    <source>
        <dbReference type="ARBA" id="ARBA00004613"/>
    </source>
</evidence>
<keyword evidence="6 10" id="KW-0378">Hydrolase</keyword>
<feature type="signal peptide" evidence="10">
    <location>
        <begin position="1"/>
        <end position="19"/>
    </location>
</feature>
<evidence type="ECO:0000313" key="12">
    <source>
        <dbReference type="EMBL" id="KZV90361.1"/>
    </source>
</evidence>
<comment type="catalytic activity">
    <reaction evidence="1 10">
        <text>Endohydrolysis of beta-(1-&gt;4)-linkages between D-glucosamine residues in a partly acetylated chitosan.</text>
        <dbReference type="EC" id="3.2.1.132"/>
    </reaction>
</comment>
<dbReference type="OrthoDB" id="4756206at2759"/>
<evidence type="ECO:0000256" key="4">
    <source>
        <dbReference type="ARBA" id="ARBA00022525"/>
    </source>
</evidence>
<evidence type="ECO:0000313" key="13">
    <source>
        <dbReference type="Proteomes" id="UP000077266"/>
    </source>
</evidence>